<proteinExistence type="inferred from homology"/>
<reference evidence="12 13" key="1">
    <citation type="submission" date="2019-07" db="EMBL/GenBank/DDBJ databases">
        <title>Ln-dependent methylotrophs.</title>
        <authorList>
            <person name="Tani A."/>
        </authorList>
    </citation>
    <scope>NUCLEOTIDE SEQUENCE [LARGE SCALE GENOMIC DNA]</scope>
    <source>
        <strain evidence="12 13">SM89A</strain>
    </source>
</reference>
<evidence type="ECO:0000256" key="8">
    <source>
        <dbReference type="ARBA" id="ARBA00023136"/>
    </source>
</evidence>
<name>A0A549T4K6_METSR</name>
<keyword evidence="6 9" id="KW-0812">Transmembrane</keyword>
<dbReference type="InterPro" id="IPR010129">
    <property type="entry name" value="T1SS_HlyD"/>
</dbReference>
<keyword evidence="8 9" id="KW-0472">Membrane</keyword>
<dbReference type="PRINTS" id="PR01490">
    <property type="entry name" value="RTXTOXIND"/>
</dbReference>
<dbReference type="InterPro" id="IPR050739">
    <property type="entry name" value="MFP"/>
</dbReference>
<dbReference type="AlphaFoldDB" id="A0A549T4K6"/>
<evidence type="ECO:0000256" key="10">
    <source>
        <dbReference type="SAM" id="Coils"/>
    </source>
</evidence>
<keyword evidence="4 9" id="KW-1003">Cell membrane</keyword>
<keyword evidence="10" id="KW-0175">Coiled coil</keyword>
<feature type="domain" description="AprE-like beta-barrel" evidence="11">
    <location>
        <begin position="350"/>
        <end position="401"/>
    </location>
</feature>
<dbReference type="RefSeq" id="WP_142861935.1">
    <property type="nucleotide sequence ID" value="NZ_VJMF01000017.1"/>
</dbReference>
<sequence>MTIWGRFADKQRDLVRQRMARSDQEFLPAALAILETPPSPIQIGLLWSICLLAVFAIGWSYFGEIDILATAQGKIQPSGRVKTVQPLEIGKVAVVHAENGRRVAAGDILVELDPTEAVADEASSKAALTAFRAEWLRRKVAIAAAERREVGRAQKIDWPDDIPFDTRGREQRVLDGDLSQLRSAAQSFEAQIVEKHAEEKRLENTIAAQGLLIETLKRRVDMRAALVARKAIAAASLLDAQETLQNQQTALTTQKGQLLEARANVDVLNKEREKAFESFIADNAQKFAEAGRQIDDLEQKASKAHARTSHMTLVSPIAGTVLGLSITSKHQVVSPGEELMRIVPDDAGLEIECYAENKDVGFIQAGQKAVIKIESFPFTRYGSLDGFVTRVARDAIPEPDAQTAEANPAKSQKTSYFGGAQRVQNLVFPVTVAPERRFMSVDGVDVPLSPGMSVSVEIRTGKRRILEYLFSPLVETASRALRER</sequence>
<keyword evidence="5 9" id="KW-0997">Cell inner membrane</keyword>
<gene>
    <name evidence="12" type="ORF">FM996_03960</name>
</gene>
<dbReference type="NCBIfam" id="TIGR01843">
    <property type="entry name" value="type_I_hlyD"/>
    <property type="match status" value="1"/>
</dbReference>
<dbReference type="Gene3D" id="2.40.30.170">
    <property type="match status" value="1"/>
</dbReference>
<organism evidence="12 13">
    <name type="scientific">Methylosinus sporium</name>
    <dbReference type="NCBI Taxonomy" id="428"/>
    <lineage>
        <taxon>Bacteria</taxon>
        <taxon>Pseudomonadati</taxon>
        <taxon>Pseudomonadota</taxon>
        <taxon>Alphaproteobacteria</taxon>
        <taxon>Hyphomicrobiales</taxon>
        <taxon>Methylocystaceae</taxon>
        <taxon>Methylosinus</taxon>
    </lineage>
</organism>
<dbReference type="EMBL" id="VJMF01000017">
    <property type="protein sequence ID" value="TRL36720.1"/>
    <property type="molecule type" value="Genomic_DNA"/>
</dbReference>
<evidence type="ECO:0000256" key="1">
    <source>
        <dbReference type="ARBA" id="ARBA00004377"/>
    </source>
</evidence>
<dbReference type="InterPro" id="IPR006144">
    <property type="entry name" value="Secretion_HlyD_CS"/>
</dbReference>
<dbReference type="GO" id="GO:0005886">
    <property type="term" value="C:plasma membrane"/>
    <property type="evidence" value="ECO:0007669"/>
    <property type="project" value="UniProtKB-SubCell"/>
</dbReference>
<evidence type="ECO:0000313" key="12">
    <source>
        <dbReference type="EMBL" id="TRL36720.1"/>
    </source>
</evidence>
<keyword evidence="3 9" id="KW-0813">Transport</keyword>
<comment type="subcellular location">
    <subcellularLocation>
        <location evidence="1 9">Cell inner membrane</location>
        <topology evidence="1 9">Single-pass membrane protein</topology>
    </subcellularLocation>
</comment>
<comment type="caution">
    <text evidence="12">The sequence shown here is derived from an EMBL/GenBank/DDBJ whole genome shotgun (WGS) entry which is preliminary data.</text>
</comment>
<protein>
    <recommendedName>
        <fullName evidence="9">Membrane fusion protein (MFP) family protein</fullName>
    </recommendedName>
</protein>
<dbReference type="PANTHER" id="PTHR30386">
    <property type="entry name" value="MEMBRANE FUSION SUBUNIT OF EMRAB-TOLC MULTIDRUG EFFLUX PUMP"/>
    <property type="match status" value="1"/>
</dbReference>
<evidence type="ECO:0000256" key="9">
    <source>
        <dbReference type="RuleBase" id="RU365093"/>
    </source>
</evidence>
<evidence type="ECO:0000256" key="7">
    <source>
        <dbReference type="ARBA" id="ARBA00022989"/>
    </source>
</evidence>
<feature type="transmembrane region" description="Helical" evidence="9">
    <location>
        <begin position="43"/>
        <end position="62"/>
    </location>
</feature>
<dbReference type="Pfam" id="PF26002">
    <property type="entry name" value="Beta-barrel_AprE"/>
    <property type="match status" value="1"/>
</dbReference>
<dbReference type="PROSITE" id="PS00543">
    <property type="entry name" value="HLYD_FAMILY"/>
    <property type="match status" value="1"/>
</dbReference>
<dbReference type="PANTHER" id="PTHR30386:SF27">
    <property type="entry name" value="MEMBRANE FUSION PROTEIN (MFP) FAMILY PROTEIN"/>
    <property type="match status" value="1"/>
</dbReference>
<evidence type="ECO:0000259" key="11">
    <source>
        <dbReference type="Pfam" id="PF26002"/>
    </source>
</evidence>
<evidence type="ECO:0000256" key="3">
    <source>
        <dbReference type="ARBA" id="ARBA00022448"/>
    </source>
</evidence>
<evidence type="ECO:0000313" key="13">
    <source>
        <dbReference type="Proteomes" id="UP000316781"/>
    </source>
</evidence>
<feature type="coiled-coil region" evidence="10">
    <location>
        <begin position="280"/>
        <end position="307"/>
    </location>
</feature>
<accession>A0A549T4K6</accession>
<evidence type="ECO:0000256" key="6">
    <source>
        <dbReference type="ARBA" id="ARBA00022692"/>
    </source>
</evidence>
<evidence type="ECO:0000256" key="4">
    <source>
        <dbReference type="ARBA" id="ARBA00022475"/>
    </source>
</evidence>
<comment type="similarity">
    <text evidence="2 9">Belongs to the membrane fusion protein (MFP) (TC 8.A.1) family.</text>
</comment>
<keyword evidence="7 9" id="KW-1133">Transmembrane helix</keyword>
<evidence type="ECO:0000256" key="2">
    <source>
        <dbReference type="ARBA" id="ARBA00009477"/>
    </source>
</evidence>
<evidence type="ECO:0000256" key="5">
    <source>
        <dbReference type="ARBA" id="ARBA00022519"/>
    </source>
</evidence>
<dbReference type="InterPro" id="IPR058982">
    <property type="entry name" value="Beta-barrel_AprE"/>
</dbReference>
<dbReference type="GO" id="GO:0009306">
    <property type="term" value="P:protein secretion"/>
    <property type="evidence" value="ECO:0007669"/>
    <property type="project" value="InterPro"/>
</dbReference>
<dbReference type="Proteomes" id="UP000316781">
    <property type="component" value="Unassembled WGS sequence"/>
</dbReference>